<feature type="domain" description="PilZ" evidence="1">
    <location>
        <begin position="150"/>
        <end position="224"/>
    </location>
</feature>
<dbReference type="InterPro" id="IPR009875">
    <property type="entry name" value="PilZ_domain"/>
</dbReference>
<dbReference type="Proteomes" id="UP000784128">
    <property type="component" value="Unassembled WGS sequence"/>
</dbReference>
<organism evidence="2 3">
    <name type="scientific">Pelotalea chapellei</name>
    <dbReference type="NCBI Taxonomy" id="44671"/>
    <lineage>
        <taxon>Bacteria</taxon>
        <taxon>Pseudomonadati</taxon>
        <taxon>Thermodesulfobacteriota</taxon>
        <taxon>Desulfuromonadia</taxon>
        <taxon>Geobacterales</taxon>
        <taxon>Geobacteraceae</taxon>
        <taxon>Pelotalea</taxon>
    </lineage>
</organism>
<dbReference type="RefSeq" id="WP_214298584.1">
    <property type="nucleotide sequence ID" value="NZ_JAHDYS010000008.1"/>
</dbReference>
<reference evidence="2 3" key="1">
    <citation type="submission" date="2021-05" db="EMBL/GenBank/DDBJ databases">
        <title>The draft genome of Geobacter chapellei DSM 13688.</title>
        <authorList>
            <person name="Xu Z."/>
            <person name="Masuda Y."/>
            <person name="Itoh H."/>
            <person name="Senoo K."/>
        </authorList>
    </citation>
    <scope>NUCLEOTIDE SEQUENCE [LARGE SCALE GENOMIC DNA]</scope>
    <source>
        <strain evidence="2 3">DSM 13688</strain>
    </source>
</reference>
<comment type="caution">
    <text evidence="2">The sequence shown here is derived from an EMBL/GenBank/DDBJ whole genome shotgun (WGS) entry which is preliminary data.</text>
</comment>
<name>A0ABS5U8T1_9BACT</name>
<accession>A0ABS5U8T1</accession>
<evidence type="ECO:0000313" key="3">
    <source>
        <dbReference type="Proteomes" id="UP000784128"/>
    </source>
</evidence>
<sequence>MSTINFNRYFRLKQRAYLINISEARDRDQYESLSGTIVECNGELLALQIPYAIDQEATGDITYKLTSESMGGGIQIMADLVKVTQGNVFHLKLRGNLEMYQRRQTPRLDVTLKLFQIRRDASLAVYRKEYRRIVEYLNNQGLPPNLKLQETPINLSAGGLCITIEPNVLASSLALFFLDLNDGKQPVCAIAELVWSRNENSKQMGGHRFLQISKLDQERIGQYVHAHLKDKGAGAAPKINWELSDRMTFQEGEKK</sequence>
<keyword evidence="3" id="KW-1185">Reference proteome</keyword>
<dbReference type="EMBL" id="JAHDYS010000008">
    <property type="protein sequence ID" value="MBT1072072.1"/>
    <property type="molecule type" value="Genomic_DNA"/>
</dbReference>
<dbReference type="Pfam" id="PF07238">
    <property type="entry name" value="PilZ"/>
    <property type="match status" value="1"/>
</dbReference>
<evidence type="ECO:0000259" key="1">
    <source>
        <dbReference type="Pfam" id="PF07238"/>
    </source>
</evidence>
<gene>
    <name evidence="2" type="ORF">KJB30_09770</name>
</gene>
<evidence type="ECO:0000313" key="2">
    <source>
        <dbReference type="EMBL" id="MBT1072072.1"/>
    </source>
</evidence>
<protein>
    <submittedName>
        <fullName evidence="2">PilZ domain-containing protein</fullName>
    </submittedName>
</protein>
<proteinExistence type="predicted"/>